<protein>
    <submittedName>
        <fullName evidence="1">Uncharacterized protein</fullName>
    </submittedName>
</protein>
<name>A0ACD4NJ69_9HYPH</name>
<sequence length="113" mass="12488">MTLFLVFETLAAADAAERIVFERGAQIAALNGYTIDEAGGIVGMTPAGEIALEAARTTRWDEPRRRLDGRWVFTHPQQHPAAREPAWLSFVMHGLDAPAEQEAATWWPVTDEA</sequence>
<evidence type="ECO:0000313" key="1">
    <source>
        <dbReference type="EMBL" id="WAJ26835.1"/>
    </source>
</evidence>
<evidence type="ECO:0000313" key="2">
    <source>
        <dbReference type="Proteomes" id="UP001163223"/>
    </source>
</evidence>
<dbReference type="EMBL" id="CP113520">
    <property type="protein sequence ID" value="WAJ26835.1"/>
    <property type="molecule type" value="Genomic_DNA"/>
</dbReference>
<reference evidence="1" key="1">
    <citation type="submission" date="2022-11" db="EMBL/GenBank/DDBJ databases">
        <title>beta-Carotene-producing bacterium, Jeongeuplla avenae sp. nov., alleviates the salt stress of Arabidopsis seedlings.</title>
        <authorList>
            <person name="Jiang L."/>
            <person name="Lee J."/>
        </authorList>
    </citation>
    <scope>NUCLEOTIDE SEQUENCE</scope>
    <source>
        <strain evidence="1">DY_R2A_6</strain>
    </source>
</reference>
<proteinExistence type="predicted"/>
<keyword evidence="2" id="KW-1185">Reference proteome</keyword>
<accession>A0ACD4NJ69</accession>
<dbReference type="Proteomes" id="UP001163223">
    <property type="component" value="Chromosome"/>
</dbReference>
<organism evidence="1 2">
    <name type="scientific">Antarcticirhabdus aurantiaca</name>
    <dbReference type="NCBI Taxonomy" id="2606717"/>
    <lineage>
        <taxon>Bacteria</taxon>
        <taxon>Pseudomonadati</taxon>
        <taxon>Pseudomonadota</taxon>
        <taxon>Alphaproteobacteria</taxon>
        <taxon>Hyphomicrobiales</taxon>
        <taxon>Aurantimonadaceae</taxon>
        <taxon>Antarcticirhabdus</taxon>
    </lineage>
</organism>
<gene>
    <name evidence="1" type="ORF">OXU80_18465</name>
</gene>